<name>A0A9Y2B2H0_9SPHN</name>
<evidence type="ECO:0000256" key="1">
    <source>
        <dbReference type="SAM" id="SignalP"/>
    </source>
</evidence>
<gene>
    <name evidence="2" type="ORF">QQX03_11350</name>
</gene>
<dbReference type="EMBL" id="CP127221">
    <property type="protein sequence ID" value="WIW95507.1"/>
    <property type="molecule type" value="Genomic_DNA"/>
</dbReference>
<reference evidence="2 3" key="1">
    <citation type="submission" date="2023-06" db="EMBL/GenBank/DDBJ databases">
        <title>Altererythrobacter rubellus NBRC 112769 genome.</title>
        <authorList>
            <person name="Zhang K."/>
        </authorList>
    </citation>
    <scope>NUCLEOTIDE SEQUENCE [LARGE SCALE GENOMIC DNA]</scope>
    <source>
        <strain evidence="2 3">NBRC 112769</strain>
    </source>
</reference>
<protein>
    <submittedName>
        <fullName evidence="2">Murein L,D-transpeptidase catalytic domain family protein</fullName>
    </submittedName>
</protein>
<accession>A0A9Y2B2H0</accession>
<sequence>MKRRDLLIGGLASSAALAAPARVFAQVQKGSVRNRALIELARAELDRAGEAIWKRDIVGIADFGLHSAKRRFHFVNLEREEVQSFHVSHGTGSDPEHDGWLNNYSNVEGSNATSRGAYVTWEWYQGRFGTSVRLGGLDPTNDAALSRYIVMHRAKYAEPSHIEQWGRLGRSNGCFALGEEQFRIALTNLSGGRLLFADSLGLEDDGTRHPVNIEPLRPDRPTLVQRYATGTF</sequence>
<evidence type="ECO:0000313" key="2">
    <source>
        <dbReference type="EMBL" id="WIW95507.1"/>
    </source>
</evidence>
<keyword evidence="1" id="KW-0732">Signal</keyword>
<feature type="signal peptide" evidence="1">
    <location>
        <begin position="1"/>
        <end position="18"/>
    </location>
</feature>
<dbReference type="InterPro" id="IPR032676">
    <property type="entry name" value="YkuD_2"/>
</dbReference>
<dbReference type="PANTHER" id="PTHR38477">
    <property type="entry name" value="HYPOTHETICAL EXPORTED PROTEIN"/>
    <property type="match status" value="1"/>
</dbReference>
<evidence type="ECO:0000313" key="3">
    <source>
        <dbReference type="Proteomes" id="UP001231445"/>
    </source>
</evidence>
<organism evidence="2 3">
    <name type="scientific">Altererythrobacter rubellus</name>
    <dbReference type="NCBI Taxonomy" id="2173831"/>
    <lineage>
        <taxon>Bacteria</taxon>
        <taxon>Pseudomonadati</taxon>
        <taxon>Pseudomonadota</taxon>
        <taxon>Alphaproteobacteria</taxon>
        <taxon>Sphingomonadales</taxon>
        <taxon>Erythrobacteraceae</taxon>
        <taxon>Altererythrobacter</taxon>
    </lineage>
</organism>
<dbReference type="AlphaFoldDB" id="A0A9Y2B2H0"/>
<proteinExistence type="predicted"/>
<dbReference type="Pfam" id="PF13645">
    <property type="entry name" value="YkuD_2"/>
    <property type="match status" value="1"/>
</dbReference>
<keyword evidence="3" id="KW-1185">Reference proteome</keyword>
<dbReference type="Proteomes" id="UP001231445">
    <property type="component" value="Chromosome"/>
</dbReference>
<dbReference type="RefSeq" id="WP_285975822.1">
    <property type="nucleotide sequence ID" value="NZ_CP127221.1"/>
</dbReference>
<dbReference type="PANTHER" id="PTHR38477:SF1">
    <property type="entry name" value="MUREIN L,D-TRANSPEPTIDASE CATALYTIC DOMAIN FAMILY PROTEIN"/>
    <property type="match status" value="1"/>
</dbReference>
<feature type="chain" id="PRO_5040907087" evidence="1">
    <location>
        <begin position="19"/>
        <end position="232"/>
    </location>
</feature>
<dbReference type="KEGG" id="arue:QQX03_11350"/>